<organism evidence="6 7">
    <name type="scientific">Streptomyces turgidiscabies</name>
    <dbReference type="NCBI Taxonomy" id="85558"/>
    <lineage>
        <taxon>Bacteria</taxon>
        <taxon>Bacillati</taxon>
        <taxon>Actinomycetota</taxon>
        <taxon>Actinomycetes</taxon>
        <taxon>Kitasatosporales</taxon>
        <taxon>Streptomycetaceae</taxon>
        <taxon>Streptomyces</taxon>
    </lineage>
</organism>
<gene>
    <name evidence="6" type="ORF">QFZ49_006178</name>
</gene>
<sequence>MNSTFRQRRLTAAAVTALALAVGATACSSGSGSTDSKGSGGGTFTVWDPYPQFAKGSAWTKLLDACGTKAGVKIKRTAFDTGDLANKTLLAAQQGNSPDVLIVDNPVVSTLAEAGVLTTTDDNKLDTSKADPNLLAAGQSGGKTYGTPIGANTLALYYNKKVLKGAGVDISSVKDWTSLTAALAKVKAAGKKGITFSAIGTEEGSFQFLPWFWGSGAKLTALDSDQAVSALALWKDWLAKGFAPNSVLNNTQTTSWQEFATGDYAFSENGTWQLANADKAGLDYGVIPVPAASGGDAAAPTGGEFVTVPVQDDTGRYATSQKLVSCLTSTQNLYDTDTTLSYVAPTTEVQDKQVAANAKLKPWVDAVKAAKGRTSDDLGTKYPKISEQLWKAVQSALSGSKSPKDALTSAQSAVK</sequence>
<dbReference type="Pfam" id="PF13416">
    <property type="entry name" value="SBP_bac_8"/>
    <property type="match status" value="1"/>
</dbReference>
<accession>A0ABU0RW33</accession>
<protein>
    <submittedName>
        <fullName evidence="6">Multiple sugar transport system substrate-binding protein</fullName>
    </submittedName>
</protein>
<dbReference type="PANTHER" id="PTHR30061">
    <property type="entry name" value="MALTOSE-BINDING PERIPLASMIC PROTEIN"/>
    <property type="match status" value="1"/>
</dbReference>
<feature type="region of interest" description="Disordered" evidence="4">
    <location>
        <begin position="395"/>
        <end position="415"/>
    </location>
</feature>
<evidence type="ECO:0000313" key="6">
    <source>
        <dbReference type="EMBL" id="MDQ0936203.1"/>
    </source>
</evidence>
<evidence type="ECO:0000313" key="7">
    <source>
        <dbReference type="Proteomes" id="UP001223072"/>
    </source>
</evidence>
<keyword evidence="3 5" id="KW-0732">Signal</keyword>
<dbReference type="PROSITE" id="PS51257">
    <property type="entry name" value="PROKAR_LIPOPROTEIN"/>
    <property type="match status" value="1"/>
</dbReference>
<evidence type="ECO:0000256" key="1">
    <source>
        <dbReference type="ARBA" id="ARBA00008520"/>
    </source>
</evidence>
<keyword evidence="6" id="KW-0762">Sugar transport</keyword>
<feature type="signal peptide" evidence="5">
    <location>
        <begin position="1"/>
        <end position="26"/>
    </location>
</feature>
<evidence type="ECO:0000256" key="3">
    <source>
        <dbReference type="ARBA" id="ARBA00022729"/>
    </source>
</evidence>
<keyword evidence="2" id="KW-0813">Transport</keyword>
<dbReference type="RefSeq" id="WP_307629661.1">
    <property type="nucleotide sequence ID" value="NZ_JAUSZS010000008.1"/>
</dbReference>
<reference evidence="6 7" key="1">
    <citation type="submission" date="2023-07" db="EMBL/GenBank/DDBJ databases">
        <title>Comparative genomics of wheat-associated soil bacteria to identify genetic determinants of phenazine resistance.</title>
        <authorList>
            <person name="Mouncey N."/>
        </authorList>
    </citation>
    <scope>NUCLEOTIDE SEQUENCE [LARGE SCALE GENOMIC DNA]</scope>
    <source>
        <strain evidence="6 7">W2I16</strain>
    </source>
</reference>
<dbReference type="PANTHER" id="PTHR30061:SF50">
    <property type="entry name" value="MALTOSE_MALTODEXTRIN-BINDING PERIPLASMIC PROTEIN"/>
    <property type="match status" value="1"/>
</dbReference>
<dbReference type="SUPFAM" id="SSF53850">
    <property type="entry name" value="Periplasmic binding protein-like II"/>
    <property type="match status" value="1"/>
</dbReference>
<dbReference type="Proteomes" id="UP001223072">
    <property type="component" value="Unassembled WGS sequence"/>
</dbReference>
<proteinExistence type="inferred from homology"/>
<evidence type="ECO:0000256" key="4">
    <source>
        <dbReference type="SAM" id="MobiDB-lite"/>
    </source>
</evidence>
<dbReference type="InterPro" id="IPR006059">
    <property type="entry name" value="SBP"/>
</dbReference>
<comment type="similarity">
    <text evidence="1">Belongs to the bacterial solute-binding protein 1 family.</text>
</comment>
<name>A0ABU0RW33_9ACTN</name>
<comment type="caution">
    <text evidence="6">The sequence shown here is derived from an EMBL/GenBank/DDBJ whole genome shotgun (WGS) entry which is preliminary data.</text>
</comment>
<evidence type="ECO:0000256" key="2">
    <source>
        <dbReference type="ARBA" id="ARBA00022448"/>
    </source>
</evidence>
<dbReference type="EMBL" id="JAUSZS010000008">
    <property type="protein sequence ID" value="MDQ0936203.1"/>
    <property type="molecule type" value="Genomic_DNA"/>
</dbReference>
<evidence type="ECO:0000256" key="5">
    <source>
        <dbReference type="SAM" id="SignalP"/>
    </source>
</evidence>
<keyword evidence="7" id="KW-1185">Reference proteome</keyword>
<feature type="chain" id="PRO_5046470855" evidence="5">
    <location>
        <begin position="27"/>
        <end position="415"/>
    </location>
</feature>
<dbReference type="Gene3D" id="3.40.190.10">
    <property type="entry name" value="Periplasmic binding protein-like II"/>
    <property type="match status" value="2"/>
</dbReference>